<feature type="coiled-coil region" evidence="1">
    <location>
        <begin position="384"/>
        <end position="411"/>
    </location>
</feature>
<evidence type="ECO:0000313" key="4">
    <source>
        <dbReference type="Proteomes" id="UP000800041"/>
    </source>
</evidence>
<feature type="compositionally biased region" description="Basic residues" evidence="2">
    <location>
        <begin position="303"/>
        <end position="317"/>
    </location>
</feature>
<proteinExistence type="predicted"/>
<feature type="compositionally biased region" description="Basic and acidic residues" evidence="2">
    <location>
        <begin position="270"/>
        <end position="279"/>
    </location>
</feature>
<gene>
    <name evidence="3" type="ORF">K402DRAFT_408338</name>
</gene>
<feature type="coiled-coil region" evidence="1">
    <location>
        <begin position="169"/>
        <end position="196"/>
    </location>
</feature>
<sequence length="434" mass="47403">MDRINEDLRQVLSKSWKCDPSEAIPPCLLPRPPNSNGKNQPDYKHWTADYTKALIKLVSATPGRQLRALHSIAIAALRGDQLKKEAESNKGLFVSGTYSTQQDFAGALVAFNRLAIPNPGRQIQRQVHLSHRLHNVVDIEYYWKRGVELCVPGALVPPGPGVNWNRGLLQKLALLAEQTAEEAESAELQLVEAAQQLGVEVLNADVVTRVLAGAVPASGPPGQDPAAQPLHEPSRSASHERLHPVEDQSSSPWFVPNDRAESPSAQTHPTGHEAARESDGPSAVTSGTLPSLEERFESTERGRGRKRRRRPRATGLKRSRDTSRNTEDQRLVEESDHETSEIAPGTDASLRGPQPLAQLAGFLLENSDDDEPLSRTTSILKPKNQGAEEKISELEDKVDGLETEIVVLKRKLARKDAIIATQEKPIGRAGGKAG</sequence>
<evidence type="ECO:0000256" key="1">
    <source>
        <dbReference type="SAM" id="Coils"/>
    </source>
</evidence>
<dbReference type="AlphaFoldDB" id="A0A6G1GLB3"/>
<accession>A0A6G1GLB3</accession>
<protein>
    <submittedName>
        <fullName evidence="3">Uncharacterized protein</fullName>
    </submittedName>
</protein>
<name>A0A6G1GLB3_9PEZI</name>
<dbReference type="Proteomes" id="UP000800041">
    <property type="component" value="Unassembled WGS sequence"/>
</dbReference>
<reference evidence="3" key="1">
    <citation type="journal article" date="2020" name="Stud. Mycol.">
        <title>101 Dothideomycetes genomes: a test case for predicting lifestyles and emergence of pathogens.</title>
        <authorList>
            <person name="Haridas S."/>
            <person name="Albert R."/>
            <person name="Binder M."/>
            <person name="Bloem J."/>
            <person name="Labutti K."/>
            <person name="Salamov A."/>
            <person name="Andreopoulos B."/>
            <person name="Baker S."/>
            <person name="Barry K."/>
            <person name="Bills G."/>
            <person name="Bluhm B."/>
            <person name="Cannon C."/>
            <person name="Castanera R."/>
            <person name="Culley D."/>
            <person name="Daum C."/>
            <person name="Ezra D."/>
            <person name="Gonzalez J."/>
            <person name="Henrissat B."/>
            <person name="Kuo A."/>
            <person name="Liang C."/>
            <person name="Lipzen A."/>
            <person name="Lutzoni F."/>
            <person name="Magnuson J."/>
            <person name="Mondo S."/>
            <person name="Nolan M."/>
            <person name="Ohm R."/>
            <person name="Pangilinan J."/>
            <person name="Park H.-J."/>
            <person name="Ramirez L."/>
            <person name="Alfaro M."/>
            <person name="Sun H."/>
            <person name="Tritt A."/>
            <person name="Yoshinaga Y."/>
            <person name="Zwiers L.-H."/>
            <person name="Turgeon B."/>
            <person name="Goodwin S."/>
            <person name="Spatafora J."/>
            <person name="Crous P."/>
            <person name="Grigoriev I."/>
        </authorList>
    </citation>
    <scope>NUCLEOTIDE SEQUENCE</scope>
    <source>
        <strain evidence="3">CBS 113979</strain>
    </source>
</reference>
<feature type="region of interest" description="Disordered" evidence="2">
    <location>
        <begin position="215"/>
        <end position="377"/>
    </location>
</feature>
<dbReference type="EMBL" id="ML977197">
    <property type="protein sequence ID" value="KAF1981549.1"/>
    <property type="molecule type" value="Genomic_DNA"/>
</dbReference>
<evidence type="ECO:0000313" key="3">
    <source>
        <dbReference type="EMBL" id="KAF1981549.1"/>
    </source>
</evidence>
<organism evidence="3 4">
    <name type="scientific">Aulographum hederae CBS 113979</name>
    <dbReference type="NCBI Taxonomy" id="1176131"/>
    <lineage>
        <taxon>Eukaryota</taxon>
        <taxon>Fungi</taxon>
        <taxon>Dikarya</taxon>
        <taxon>Ascomycota</taxon>
        <taxon>Pezizomycotina</taxon>
        <taxon>Dothideomycetes</taxon>
        <taxon>Pleosporomycetidae</taxon>
        <taxon>Aulographales</taxon>
        <taxon>Aulographaceae</taxon>
    </lineage>
</organism>
<feature type="compositionally biased region" description="Basic and acidic residues" evidence="2">
    <location>
        <begin position="292"/>
        <end position="302"/>
    </location>
</feature>
<feature type="compositionally biased region" description="Basic and acidic residues" evidence="2">
    <location>
        <begin position="232"/>
        <end position="246"/>
    </location>
</feature>
<feature type="compositionally biased region" description="Basic and acidic residues" evidence="2">
    <location>
        <begin position="318"/>
        <end position="340"/>
    </location>
</feature>
<keyword evidence="1" id="KW-0175">Coiled coil</keyword>
<evidence type="ECO:0000256" key="2">
    <source>
        <dbReference type="SAM" id="MobiDB-lite"/>
    </source>
</evidence>
<keyword evidence="4" id="KW-1185">Reference proteome</keyword>